<evidence type="ECO:0000256" key="2">
    <source>
        <dbReference type="ARBA" id="ARBA00022741"/>
    </source>
</evidence>
<dbReference type="PANTHER" id="PTHR24348:SF22">
    <property type="entry name" value="NON-SPECIFIC SERINE_THREONINE PROTEIN KINASE"/>
    <property type="match status" value="1"/>
</dbReference>
<dbReference type="GO" id="GO:0005829">
    <property type="term" value="C:cytosol"/>
    <property type="evidence" value="ECO:0007669"/>
    <property type="project" value="TreeGrafter"/>
</dbReference>
<feature type="domain" description="Protein kinase" evidence="7">
    <location>
        <begin position="7"/>
        <end position="286"/>
    </location>
</feature>
<dbReference type="OMA" id="YANDIWS"/>
<dbReference type="GO" id="GO:0000045">
    <property type="term" value="P:autophagosome assembly"/>
    <property type="evidence" value="ECO:0007669"/>
    <property type="project" value="TreeGrafter"/>
</dbReference>
<comment type="similarity">
    <text evidence="6">Belongs to the protein kinase superfamily.</text>
</comment>
<keyword evidence="4 5" id="KW-0067">ATP-binding</keyword>
<dbReference type="SMART" id="SM00220">
    <property type="entry name" value="S_TKc"/>
    <property type="match status" value="1"/>
</dbReference>
<dbReference type="InterPro" id="IPR000719">
    <property type="entry name" value="Prot_kinase_dom"/>
</dbReference>
<dbReference type="EMBL" id="CAJJDM010000100">
    <property type="protein sequence ID" value="CAD8094925.1"/>
    <property type="molecule type" value="Genomic_DNA"/>
</dbReference>
<name>A0A8S1NYU7_PARPR</name>
<evidence type="ECO:0000256" key="6">
    <source>
        <dbReference type="RuleBase" id="RU000304"/>
    </source>
</evidence>
<dbReference type="GO" id="GO:0005524">
    <property type="term" value="F:ATP binding"/>
    <property type="evidence" value="ECO:0007669"/>
    <property type="project" value="UniProtKB-UniRule"/>
</dbReference>
<dbReference type="InterPro" id="IPR008271">
    <property type="entry name" value="Ser/Thr_kinase_AS"/>
</dbReference>
<gene>
    <name evidence="8" type="ORF">PPRIM_AZ9-3.1.T0970101</name>
</gene>
<protein>
    <recommendedName>
        <fullName evidence="7">Protein kinase domain-containing protein</fullName>
    </recommendedName>
</protein>
<evidence type="ECO:0000256" key="4">
    <source>
        <dbReference type="ARBA" id="ARBA00022840"/>
    </source>
</evidence>
<dbReference type="GO" id="GO:0010506">
    <property type="term" value="P:regulation of autophagy"/>
    <property type="evidence" value="ECO:0007669"/>
    <property type="project" value="InterPro"/>
</dbReference>
<dbReference type="GO" id="GO:0000407">
    <property type="term" value="C:phagophore assembly site"/>
    <property type="evidence" value="ECO:0007669"/>
    <property type="project" value="TreeGrafter"/>
</dbReference>
<sequence>MNSRYQINMKQKLGSGMYGTVYTAIDTFTNELVAVKQMSKQELGLDNKIFRQEVESMRSIPYQDGENGSKYLIRYKDFYQCANFNNIVMECFKDSLDLNSYIEKKGKIHEDDALQIFYQIASGISFLHDMHIVHRDIKPSNILIRTKPKLEIKVIDFGFARLLNDEQTTSRTYVGTPMYMSPQTKLLSQYDPYANDIWSLGVLLFFMVTQHYPWKAKKSDQLEKEMLNYVAQQIQININGIPQYAKELIIDCLQVEESARIKANDLAWKTKRILQIIIEKSCQPIFKVPRFKWEQLDGYRPSMQYPFIGKEELEQLEL</sequence>
<evidence type="ECO:0000256" key="5">
    <source>
        <dbReference type="PROSITE-ProRule" id="PRU10141"/>
    </source>
</evidence>
<keyword evidence="2 5" id="KW-0547">Nucleotide-binding</keyword>
<dbReference type="Pfam" id="PF00069">
    <property type="entry name" value="Pkinase"/>
    <property type="match status" value="1"/>
</dbReference>
<keyword evidence="3" id="KW-0418">Kinase</keyword>
<dbReference type="GO" id="GO:0004674">
    <property type="term" value="F:protein serine/threonine kinase activity"/>
    <property type="evidence" value="ECO:0007669"/>
    <property type="project" value="UniProtKB-KW"/>
</dbReference>
<evidence type="ECO:0000259" key="7">
    <source>
        <dbReference type="PROSITE" id="PS50011"/>
    </source>
</evidence>
<keyword evidence="6" id="KW-0723">Serine/threonine-protein kinase</keyword>
<dbReference type="InterPro" id="IPR045269">
    <property type="entry name" value="Atg1-like"/>
</dbReference>
<feature type="binding site" evidence="5">
    <location>
        <position position="36"/>
    </location>
    <ligand>
        <name>ATP</name>
        <dbReference type="ChEBI" id="CHEBI:30616"/>
    </ligand>
</feature>
<dbReference type="CDD" id="cd14014">
    <property type="entry name" value="STKc_PknB_like"/>
    <property type="match status" value="1"/>
</dbReference>
<dbReference type="PROSITE" id="PS00108">
    <property type="entry name" value="PROTEIN_KINASE_ST"/>
    <property type="match status" value="1"/>
</dbReference>
<dbReference type="Proteomes" id="UP000688137">
    <property type="component" value="Unassembled WGS sequence"/>
</dbReference>
<reference evidence="8" key="1">
    <citation type="submission" date="2021-01" db="EMBL/GenBank/DDBJ databases">
        <authorList>
            <consortium name="Genoscope - CEA"/>
            <person name="William W."/>
        </authorList>
    </citation>
    <scope>NUCLEOTIDE SEQUENCE</scope>
</reference>
<evidence type="ECO:0000313" key="8">
    <source>
        <dbReference type="EMBL" id="CAD8094925.1"/>
    </source>
</evidence>
<dbReference type="PANTHER" id="PTHR24348">
    <property type="entry name" value="SERINE/THREONINE-PROTEIN KINASE UNC-51-RELATED"/>
    <property type="match status" value="1"/>
</dbReference>
<dbReference type="GO" id="GO:0005776">
    <property type="term" value="C:autophagosome"/>
    <property type="evidence" value="ECO:0007669"/>
    <property type="project" value="TreeGrafter"/>
</dbReference>
<dbReference type="AlphaFoldDB" id="A0A8S1NYU7"/>
<proteinExistence type="inferred from homology"/>
<dbReference type="InterPro" id="IPR017441">
    <property type="entry name" value="Protein_kinase_ATP_BS"/>
</dbReference>
<keyword evidence="1" id="KW-0808">Transferase</keyword>
<evidence type="ECO:0000256" key="3">
    <source>
        <dbReference type="ARBA" id="ARBA00022777"/>
    </source>
</evidence>
<keyword evidence="9" id="KW-1185">Reference proteome</keyword>
<dbReference type="GO" id="GO:0016020">
    <property type="term" value="C:membrane"/>
    <property type="evidence" value="ECO:0007669"/>
    <property type="project" value="TreeGrafter"/>
</dbReference>
<comment type="caution">
    <text evidence="8">The sequence shown here is derived from an EMBL/GenBank/DDBJ whole genome shotgun (WGS) entry which is preliminary data.</text>
</comment>
<accession>A0A8S1NYU7</accession>
<evidence type="ECO:0000313" key="9">
    <source>
        <dbReference type="Proteomes" id="UP000688137"/>
    </source>
</evidence>
<evidence type="ECO:0000256" key="1">
    <source>
        <dbReference type="ARBA" id="ARBA00022679"/>
    </source>
</evidence>
<dbReference type="PROSITE" id="PS50011">
    <property type="entry name" value="PROTEIN_KINASE_DOM"/>
    <property type="match status" value="1"/>
</dbReference>
<organism evidence="8 9">
    <name type="scientific">Paramecium primaurelia</name>
    <dbReference type="NCBI Taxonomy" id="5886"/>
    <lineage>
        <taxon>Eukaryota</taxon>
        <taxon>Sar</taxon>
        <taxon>Alveolata</taxon>
        <taxon>Ciliophora</taxon>
        <taxon>Intramacronucleata</taxon>
        <taxon>Oligohymenophorea</taxon>
        <taxon>Peniculida</taxon>
        <taxon>Parameciidae</taxon>
        <taxon>Paramecium</taxon>
    </lineage>
</organism>
<dbReference type="PROSITE" id="PS00107">
    <property type="entry name" value="PROTEIN_KINASE_ATP"/>
    <property type="match status" value="1"/>
</dbReference>